<comment type="caution">
    <text evidence="3">The sequence shown here is derived from an EMBL/GenBank/DDBJ whole genome shotgun (WGS) entry which is preliminary data.</text>
</comment>
<protein>
    <submittedName>
        <fullName evidence="3">Putative signal peptidase</fullName>
    </submittedName>
</protein>
<dbReference type="Proteomes" id="UP000030652">
    <property type="component" value="Unassembled WGS sequence"/>
</dbReference>
<accession>A0A0B0EFD1</accession>
<dbReference type="PANTHER" id="PTHR43830">
    <property type="entry name" value="PROTEIN PSP1"/>
    <property type="match status" value="1"/>
</dbReference>
<reference evidence="3 4" key="1">
    <citation type="submission" date="2014-10" db="EMBL/GenBank/DDBJ databases">
        <title>Draft genome of anammox bacterium scalindua brodae, obtained using differential coverage binning of sequence data from two enrichment reactors.</title>
        <authorList>
            <person name="Speth D.R."/>
            <person name="Russ L."/>
            <person name="Kartal B."/>
            <person name="Op den Camp H.J."/>
            <person name="Dutilh B.E."/>
            <person name="Jetten M.S."/>
        </authorList>
    </citation>
    <scope>NUCLEOTIDE SEQUENCE [LARGE SCALE GENOMIC DNA]</scope>
    <source>
        <strain evidence="3">RU1</strain>
    </source>
</reference>
<name>A0A0B0EFD1_9BACT</name>
<dbReference type="PANTHER" id="PTHR43830:SF3">
    <property type="entry name" value="PROTEIN PSP1"/>
    <property type="match status" value="1"/>
</dbReference>
<dbReference type="PATRIC" id="fig|237368.3.peg.3218"/>
<evidence type="ECO:0000313" key="3">
    <source>
        <dbReference type="EMBL" id="KHE91294.1"/>
    </source>
</evidence>
<dbReference type="PROSITE" id="PS51411">
    <property type="entry name" value="PSP1_C"/>
    <property type="match status" value="1"/>
</dbReference>
<evidence type="ECO:0000256" key="1">
    <source>
        <dbReference type="SAM" id="MobiDB-lite"/>
    </source>
</evidence>
<dbReference type="AlphaFoldDB" id="A0A0B0EFD1"/>
<feature type="domain" description="PSP1 C-terminal" evidence="2">
    <location>
        <begin position="63"/>
        <end position="149"/>
    </location>
</feature>
<organism evidence="3 4">
    <name type="scientific">Candidatus Scalindua brodae</name>
    <dbReference type="NCBI Taxonomy" id="237368"/>
    <lineage>
        <taxon>Bacteria</taxon>
        <taxon>Pseudomonadati</taxon>
        <taxon>Planctomycetota</taxon>
        <taxon>Candidatus Brocadiia</taxon>
        <taxon>Candidatus Brocadiales</taxon>
        <taxon>Candidatus Scalinduaceae</taxon>
        <taxon>Candidatus Scalindua</taxon>
    </lineage>
</organism>
<dbReference type="InterPro" id="IPR007557">
    <property type="entry name" value="PSP1_C"/>
</dbReference>
<sequence length="293" mass="33095">MSMRYQVTVRYGILKNVENVFTQDVGLRKGDKIVIRSARGVEFGIVISPPLELNGETDTPGMGEVLHRLTEEEEKQQEEIEEKTIPSEYSFCQEKIKEHNLPMKLASVEHLLGSKKIIFYFLAKGRVDFRELVKDLAKKYKSRIEMKQIGVRDEAKLLAEYQHCGRELCCRTFLKNLEPVTMKMAKNQKATLDPSKISGRCGRLMCCLRYEDDAYEEMKHNLPKKGTLIATTKGVGEVVDFDILQQKITMISKDKKMIIVNKNEILEQVRGARTSAGKGCGSGAESGCGKHSG</sequence>
<evidence type="ECO:0000313" key="4">
    <source>
        <dbReference type="Proteomes" id="UP000030652"/>
    </source>
</evidence>
<dbReference type="InterPro" id="IPR047767">
    <property type="entry name" value="PSP1-like"/>
</dbReference>
<dbReference type="GO" id="GO:0005737">
    <property type="term" value="C:cytoplasm"/>
    <property type="evidence" value="ECO:0007669"/>
    <property type="project" value="TreeGrafter"/>
</dbReference>
<gene>
    <name evidence="3" type="ORF">SCABRO_02974</name>
</gene>
<dbReference type="Pfam" id="PF04468">
    <property type="entry name" value="PSP1"/>
    <property type="match status" value="1"/>
</dbReference>
<dbReference type="eggNOG" id="COG1774">
    <property type="taxonomic scope" value="Bacteria"/>
</dbReference>
<dbReference type="NCBIfam" id="NF041131">
    <property type="entry name" value="RicT_YaaT_fam"/>
    <property type="match status" value="1"/>
</dbReference>
<evidence type="ECO:0000259" key="2">
    <source>
        <dbReference type="PROSITE" id="PS51411"/>
    </source>
</evidence>
<dbReference type="EMBL" id="JRYO01000213">
    <property type="protein sequence ID" value="KHE91294.1"/>
    <property type="molecule type" value="Genomic_DNA"/>
</dbReference>
<proteinExistence type="predicted"/>
<feature type="region of interest" description="Disordered" evidence="1">
    <location>
        <begin position="274"/>
        <end position="293"/>
    </location>
</feature>